<dbReference type="PANTHER" id="PTHR32347">
    <property type="entry name" value="EFFLUX SYSTEM COMPONENT YKNX-RELATED"/>
    <property type="match status" value="1"/>
</dbReference>
<sequence length="339" mass="36284">MHELKRSDPIRPALVRPERVRFGLIRPVTLLACLALAACGREAPQALGTLEWDRIALPAPVVERIVEVQVREGQAVKAGDVLLRLDPVRTRAQLEVARAQAQQSGQALAELQAGPRTEAIARARAELVAAQAQAKDASTYYTRLQPLGRQQLVSAAMVDRARADADNAQAQVAAARQGLLELERGTRKEQLGQGEAALAGAQAHASDLEALLDKLEVAAPRDGRVDSLPYRLGDQAPIGAPLAVLLVGEAPHARIYVPEPLRARVKVGDTVRVHVEGGRPADYAGRVRMIRSEPVFTPYYALTGRDAARLSYLAEVALEAGAAGLPAGLPVRVEFDGVP</sequence>
<dbReference type="Pfam" id="PF25881">
    <property type="entry name" value="HH_YBHG"/>
    <property type="match status" value="1"/>
</dbReference>
<evidence type="ECO:0000256" key="3">
    <source>
        <dbReference type="SAM" id="Coils"/>
    </source>
</evidence>
<evidence type="ECO:0000256" key="2">
    <source>
        <dbReference type="ARBA" id="ARBA00023054"/>
    </source>
</evidence>
<name>A0ABW3LVM4_9GAMM</name>
<dbReference type="InterPro" id="IPR059052">
    <property type="entry name" value="HH_YbhG-like"/>
</dbReference>
<dbReference type="SUPFAM" id="SSF111369">
    <property type="entry name" value="HlyD-like secretion proteins"/>
    <property type="match status" value="1"/>
</dbReference>
<dbReference type="InterPro" id="IPR050465">
    <property type="entry name" value="UPF0194_transport"/>
</dbReference>
<feature type="domain" description="YbhG-like alpha-helical hairpin" evidence="4">
    <location>
        <begin position="92"/>
        <end position="213"/>
    </location>
</feature>
<comment type="caution">
    <text evidence="5">The sequence shown here is derived from an EMBL/GenBank/DDBJ whole genome shotgun (WGS) entry which is preliminary data.</text>
</comment>
<dbReference type="Proteomes" id="UP001597033">
    <property type="component" value="Unassembled WGS sequence"/>
</dbReference>
<protein>
    <submittedName>
        <fullName evidence="5">HlyD family secretion protein</fullName>
    </submittedName>
</protein>
<dbReference type="Gene3D" id="1.10.287.470">
    <property type="entry name" value="Helix hairpin bin"/>
    <property type="match status" value="1"/>
</dbReference>
<evidence type="ECO:0000256" key="1">
    <source>
        <dbReference type="ARBA" id="ARBA00004196"/>
    </source>
</evidence>
<keyword evidence="6" id="KW-1185">Reference proteome</keyword>
<organism evidence="5 6">
    <name type="scientific">Pseudoxanthomonas kaohsiungensis</name>
    <dbReference type="NCBI Taxonomy" id="283923"/>
    <lineage>
        <taxon>Bacteria</taxon>
        <taxon>Pseudomonadati</taxon>
        <taxon>Pseudomonadota</taxon>
        <taxon>Gammaproteobacteria</taxon>
        <taxon>Lysobacterales</taxon>
        <taxon>Lysobacteraceae</taxon>
        <taxon>Pseudoxanthomonas</taxon>
    </lineage>
</organism>
<evidence type="ECO:0000313" key="6">
    <source>
        <dbReference type="Proteomes" id="UP001597033"/>
    </source>
</evidence>
<accession>A0ABW3LVM4</accession>
<dbReference type="EMBL" id="JBHTKN010000001">
    <property type="protein sequence ID" value="MFD1041139.1"/>
    <property type="molecule type" value="Genomic_DNA"/>
</dbReference>
<reference evidence="6" key="1">
    <citation type="journal article" date="2019" name="Int. J. Syst. Evol. Microbiol.">
        <title>The Global Catalogue of Microorganisms (GCM) 10K type strain sequencing project: providing services to taxonomists for standard genome sequencing and annotation.</title>
        <authorList>
            <consortium name="The Broad Institute Genomics Platform"/>
            <consortium name="The Broad Institute Genome Sequencing Center for Infectious Disease"/>
            <person name="Wu L."/>
            <person name="Ma J."/>
        </authorList>
    </citation>
    <scope>NUCLEOTIDE SEQUENCE [LARGE SCALE GENOMIC DNA]</scope>
    <source>
        <strain evidence="6">CCUG 55854</strain>
    </source>
</reference>
<dbReference type="Gene3D" id="2.40.50.100">
    <property type="match status" value="1"/>
</dbReference>
<proteinExistence type="predicted"/>
<gene>
    <name evidence="5" type="ORF">ACFQ2N_02080</name>
</gene>
<comment type="subcellular location">
    <subcellularLocation>
        <location evidence="1">Cell envelope</location>
    </subcellularLocation>
</comment>
<keyword evidence="2 3" id="KW-0175">Coiled coil</keyword>
<evidence type="ECO:0000313" key="5">
    <source>
        <dbReference type="EMBL" id="MFD1041139.1"/>
    </source>
</evidence>
<feature type="coiled-coil region" evidence="3">
    <location>
        <begin position="158"/>
        <end position="218"/>
    </location>
</feature>
<dbReference type="PANTHER" id="PTHR32347:SF29">
    <property type="entry name" value="UPF0194 MEMBRANE PROTEIN YBHG"/>
    <property type="match status" value="1"/>
</dbReference>
<evidence type="ECO:0000259" key="4">
    <source>
        <dbReference type="Pfam" id="PF25881"/>
    </source>
</evidence>